<dbReference type="GO" id="GO:0000272">
    <property type="term" value="P:polysaccharide catabolic process"/>
    <property type="evidence" value="ECO:0007669"/>
    <property type="project" value="InterPro"/>
</dbReference>
<dbReference type="AlphaFoldDB" id="A0A0W8FA34"/>
<proteinExistence type="predicted"/>
<dbReference type="InterPro" id="IPR002491">
    <property type="entry name" value="ABC_transptr_periplasmic_BD"/>
</dbReference>
<name>A0A0W8FA34_9ZZZZ</name>
<dbReference type="InterPro" id="IPR018247">
    <property type="entry name" value="EF_Hand_1_Ca_BS"/>
</dbReference>
<accession>A0A0W8FA34</accession>
<dbReference type="Pfam" id="PF01497">
    <property type="entry name" value="Peripla_BP_2"/>
    <property type="match status" value="1"/>
</dbReference>
<comment type="caution">
    <text evidence="2">The sequence shown here is derived from an EMBL/GenBank/DDBJ whole genome shotgun (WGS) entry which is preliminary data.</text>
</comment>
<feature type="domain" description="Fe/B12 periplasmic-binding" evidence="1">
    <location>
        <begin position="124"/>
        <end position="399"/>
    </location>
</feature>
<dbReference type="Gene3D" id="1.10.1330.10">
    <property type="entry name" value="Dockerin domain"/>
    <property type="match status" value="1"/>
</dbReference>
<evidence type="ECO:0000313" key="2">
    <source>
        <dbReference type="EMBL" id="KUG17775.1"/>
    </source>
</evidence>
<sequence>MNIFRIGNNNRPLEQSILWHSCFTLIALSLLCPAASADEGGQDLLSVFGNADMNDRIDEADATYLQGVIDGVSKSTKLSDANNDGRIDSQDIERINEIIRGEETELTVSDSIGRNVTVSLPVKSIIALGTYRNEAAKILKAQDMMVGVSSDIKEGYYYQDLADKPAVGTWSAPDSEAIVKLKPDIVITSANLDRASLLEESLRPAGIAVIGLDLYREDIMRSEMRTLGFILDKNEEADEYLQWRGSYDQAIHDYVAGLNEKDKPRLFMEWGTRNSIAEISSYGRGSSGDAMCCSTGGRNIAGDLDEYPKLDSEWILKENPDVIIKLLAPGGGKAGWNSTKEADQILNGYLEERPGWSNLDAAKNNRVHLLSTEIAWGPDGIVGLAYCAAWLHPEMNIDPEKIYREYLEQFLEVEYPEGAVLGYPAAA</sequence>
<dbReference type="Gene3D" id="3.40.50.1980">
    <property type="entry name" value="Nitrogenase molybdenum iron protein domain"/>
    <property type="match status" value="2"/>
</dbReference>
<dbReference type="EMBL" id="LNQE01001422">
    <property type="protein sequence ID" value="KUG17775.1"/>
    <property type="molecule type" value="Genomic_DNA"/>
</dbReference>
<dbReference type="PANTHER" id="PTHR30535">
    <property type="entry name" value="VITAMIN B12-BINDING PROTEIN"/>
    <property type="match status" value="1"/>
</dbReference>
<dbReference type="SUPFAM" id="SSF53807">
    <property type="entry name" value="Helical backbone' metal receptor"/>
    <property type="match status" value="1"/>
</dbReference>
<dbReference type="PROSITE" id="PS50983">
    <property type="entry name" value="FE_B12_PBP"/>
    <property type="match status" value="1"/>
</dbReference>
<dbReference type="PROSITE" id="PS00018">
    <property type="entry name" value="EF_HAND_1"/>
    <property type="match status" value="1"/>
</dbReference>
<dbReference type="InterPro" id="IPR050902">
    <property type="entry name" value="ABC_Transporter_SBP"/>
</dbReference>
<dbReference type="PANTHER" id="PTHR30535:SF34">
    <property type="entry name" value="MOLYBDATE-BINDING PROTEIN MOLA"/>
    <property type="match status" value="1"/>
</dbReference>
<dbReference type="SUPFAM" id="SSF63446">
    <property type="entry name" value="Type I dockerin domain"/>
    <property type="match status" value="1"/>
</dbReference>
<evidence type="ECO:0000259" key="1">
    <source>
        <dbReference type="PROSITE" id="PS50983"/>
    </source>
</evidence>
<dbReference type="InterPro" id="IPR036439">
    <property type="entry name" value="Dockerin_dom_sf"/>
</dbReference>
<reference evidence="2" key="1">
    <citation type="journal article" date="2015" name="Proc. Natl. Acad. Sci. U.S.A.">
        <title>Networks of energetic and metabolic interactions define dynamics in microbial communities.</title>
        <authorList>
            <person name="Embree M."/>
            <person name="Liu J.K."/>
            <person name="Al-Bassam M.M."/>
            <person name="Zengler K."/>
        </authorList>
    </citation>
    <scope>NUCLEOTIDE SEQUENCE</scope>
</reference>
<gene>
    <name evidence="2" type="ORF">ASZ90_012548</name>
</gene>
<protein>
    <submittedName>
        <fullName evidence="2">Putative periplasmic substrate-binding transport protein</fullName>
    </submittedName>
</protein>
<organism evidence="2">
    <name type="scientific">hydrocarbon metagenome</name>
    <dbReference type="NCBI Taxonomy" id="938273"/>
    <lineage>
        <taxon>unclassified sequences</taxon>
        <taxon>metagenomes</taxon>
        <taxon>ecological metagenomes</taxon>
    </lineage>
</organism>